<evidence type="ECO:0000313" key="8">
    <source>
        <dbReference type="Ensembl" id="ENSNFUP00015000363.1"/>
    </source>
</evidence>
<dbReference type="Ensembl" id="ENSNFUT00015000427.1">
    <property type="protein sequence ID" value="ENSNFUP00015000363.1"/>
    <property type="gene ID" value="ENSNFUG00015000291.1"/>
</dbReference>
<dbReference type="AlphaFoldDB" id="A0A8C6K823"/>
<dbReference type="InterPro" id="IPR000719">
    <property type="entry name" value="Prot_kinase_dom"/>
</dbReference>
<feature type="compositionally biased region" description="Basic and acidic residues" evidence="6">
    <location>
        <begin position="500"/>
        <end position="511"/>
    </location>
</feature>
<dbReference type="InterPro" id="IPR011009">
    <property type="entry name" value="Kinase-like_dom_sf"/>
</dbReference>
<feature type="region of interest" description="Disordered" evidence="6">
    <location>
        <begin position="145"/>
        <end position="192"/>
    </location>
</feature>
<dbReference type="PANTHER" id="PTHR24058">
    <property type="entry name" value="DUAL SPECIFICITY PROTEIN KINASE"/>
    <property type="match status" value="1"/>
</dbReference>
<dbReference type="SMART" id="SM00220">
    <property type="entry name" value="S_TKc"/>
    <property type="match status" value="1"/>
</dbReference>
<keyword evidence="1" id="KW-0723">Serine/threonine-protein kinase</keyword>
<protein>
    <recommendedName>
        <fullName evidence="7">Protein kinase domain-containing protein</fullName>
    </recommendedName>
</protein>
<feature type="compositionally biased region" description="Basic and acidic residues" evidence="6">
    <location>
        <begin position="531"/>
        <end position="550"/>
    </location>
</feature>
<evidence type="ECO:0000259" key="7">
    <source>
        <dbReference type="PROSITE" id="PS50011"/>
    </source>
</evidence>
<keyword evidence="2" id="KW-0808">Transferase</keyword>
<feature type="domain" description="Protein kinase" evidence="7">
    <location>
        <begin position="217"/>
        <end position="487"/>
    </location>
</feature>
<dbReference type="Gene3D" id="1.10.510.10">
    <property type="entry name" value="Transferase(Phosphotransferase) domain 1"/>
    <property type="match status" value="1"/>
</dbReference>
<dbReference type="GO" id="GO:0004674">
    <property type="term" value="F:protein serine/threonine kinase activity"/>
    <property type="evidence" value="ECO:0007669"/>
    <property type="project" value="UniProtKB-KW"/>
</dbReference>
<evidence type="ECO:0000256" key="6">
    <source>
        <dbReference type="SAM" id="MobiDB-lite"/>
    </source>
</evidence>
<dbReference type="GeneTree" id="ENSGT00940000164472"/>
<dbReference type="PANTHER" id="PTHR24058:SF53">
    <property type="entry name" value="HOMEODOMAIN-INTERACTING PROTEIN KINASE 2"/>
    <property type="match status" value="1"/>
</dbReference>
<dbReference type="GO" id="GO:0005524">
    <property type="term" value="F:ATP binding"/>
    <property type="evidence" value="ECO:0007669"/>
    <property type="project" value="UniProtKB-KW"/>
</dbReference>
<evidence type="ECO:0000256" key="4">
    <source>
        <dbReference type="ARBA" id="ARBA00022777"/>
    </source>
</evidence>
<accession>A0A8C6K823</accession>
<keyword evidence="5" id="KW-0067">ATP-binding</keyword>
<reference evidence="8" key="3">
    <citation type="submission" date="2025-09" db="UniProtKB">
        <authorList>
            <consortium name="Ensembl"/>
        </authorList>
    </citation>
    <scope>IDENTIFICATION</scope>
</reference>
<proteinExistence type="predicted"/>
<dbReference type="InterPro" id="IPR050494">
    <property type="entry name" value="Ser_Thr_dual-spec_kinase"/>
</dbReference>
<dbReference type="SUPFAM" id="SSF56112">
    <property type="entry name" value="Protein kinase-like (PK-like)"/>
    <property type="match status" value="2"/>
</dbReference>
<evidence type="ECO:0000313" key="9">
    <source>
        <dbReference type="Proteomes" id="UP000694548"/>
    </source>
</evidence>
<dbReference type="PROSITE" id="PS00108">
    <property type="entry name" value="PROTEIN_KINASE_ST"/>
    <property type="match status" value="1"/>
</dbReference>
<reference evidence="8" key="1">
    <citation type="submission" date="2014-08" db="EMBL/GenBank/DDBJ databases">
        <authorList>
            <person name="Senf B."/>
            <person name="Petzold A."/>
            <person name="Downie B.R."/>
            <person name="Koch P."/>
            <person name="Platzer M."/>
        </authorList>
    </citation>
    <scope>NUCLEOTIDE SEQUENCE [LARGE SCALE GENOMIC DNA]</scope>
    <source>
        <strain evidence="8">GRZ</strain>
    </source>
</reference>
<organism evidence="8 9">
    <name type="scientific">Nothobranchius furzeri</name>
    <name type="common">Turquoise killifish</name>
    <dbReference type="NCBI Taxonomy" id="105023"/>
    <lineage>
        <taxon>Eukaryota</taxon>
        <taxon>Metazoa</taxon>
        <taxon>Chordata</taxon>
        <taxon>Craniata</taxon>
        <taxon>Vertebrata</taxon>
        <taxon>Euteleostomi</taxon>
        <taxon>Actinopterygii</taxon>
        <taxon>Neopterygii</taxon>
        <taxon>Teleostei</taxon>
        <taxon>Neoteleostei</taxon>
        <taxon>Acanthomorphata</taxon>
        <taxon>Ovalentaria</taxon>
        <taxon>Atherinomorphae</taxon>
        <taxon>Cyprinodontiformes</taxon>
        <taxon>Nothobranchiidae</taxon>
        <taxon>Nothobranchius</taxon>
    </lineage>
</organism>
<keyword evidence="4" id="KW-0418">Kinase</keyword>
<dbReference type="Proteomes" id="UP000694548">
    <property type="component" value="Chromosome sgr01"/>
</dbReference>
<sequence>MEHVPVSNASETHEIPAVSQITGQDVKIHESDLDVADSCKNPEPSMLELEKGVKIINQSDVYQIEDVLGSKGSTQLVTCRKEGTNDTVKVKIFRKEKHWQAEMEINVYNHLNDLDSGKTNLIRLIVSFTYKDCICLVFKLSYPRDSDSPEKQDPKPASVAENASTDVSEGPFTHPGSATEGENHKSGLNLTESSEEIQSSTLEVGKGVKIIDQLNVYIIERLHGSGTFGKVFKCKKEQTGEIVAIKVFNKYERYFADLELKAYNELSVLEADKNNLIRVFDSFIYKNHTCLVFEHLDVNLFQLVLRRRPRHLSVAEIRPIAEQLLVSLRALKSIGLTHTDIKPDNIMLVHSDSKPFKIKLIDFGLAVKTANLSSTSWMQPKGYRAPEVFLGLPRDEGIDMWGLGCVLVFLFVANHMFPLDDYRAMRQIVRLMGLPKGQHIRQLLKLDLKNHTEIAEIKAFINLLRKMLALNPADRIHPKNALKHKFIKMGHLPGSSSDTQQRKPTESHITDQDNVTEVETHKSVLYPTESQDDKESSTLKLEKERRDRGAKQFNVLKTSKSILKQILTSMGSQ</sequence>
<keyword evidence="3" id="KW-0547">Nucleotide-binding</keyword>
<evidence type="ECO:0000256" key="2">
    <source>
        <dbReference type="ARBA" id="ARBA00022679"/>
    </source>
</evidence>
<dbReference type="Pfam" id="PF00069">
    <property type="entry name" value="Pkinase"/>
    <property type="match status" value="1"/>
</dbReference>
<dbReference type="PROSITE" id="PS50011">
    <property type="entry name" value="PROTEIN_KINASE_DOM"/>
    <property type="match status" value="1"/>
</dbReference>
<evidence type="ECO:0000256" key="1">
    <source>
        <dbReference type="ARBA" id="ARBA00022527"/>
    </source>
</evidence>
<name>A0A8C6K823_NOTFU</name>
<reference evidence="8" key="2">
    <citation type="submission" date="2025-08" db="UniProtKB">
        <authorList>
            <consortium name="Ensembl"/>
        </authorList>
    </citation>
    <scope>IDENTIFICATION</scope>
</reference>
<feature type="region of interest" description="Disordered" evidence="6">
    <location>
        <begin position="490"/>
        <end position="553"/>
    </location>
</feature>
<keyword evidence="9" id="KW-1185">Reference proteome</keyword>
<dbReference type="InterPro" id="IPR008271">
    <property type="entry name" value="Ser/Thr_kinase_AS"/>
</dbReference>
<evidence type="ECO:0000256" key="5">
    <source>
        <dbReference type="ARBA" id="ARBA00022840"/>
    </source>
</evidence>
<evidence type="ECO:0000256" key="3">
    <source>
        <dbReference type="ARBA" id="ARBA00022741"/>
    </source>
</evidence>
<dbReference type="Gene3D" id="3.30.200.20">
    <property type="entry name" value="Phosphorylase Kinase, domain 1"/>
    <property type="match status" value="2"/>
</dbReference>
<feature type="compositionally biased region" description="Basic and acidic residues" evidence="6">
    <location>
        <begin position="145"/>
        <end position="154"/>
    </location>
</feature>